<proteinExistence type="predicted"/>
<evidence type="ECO:0008006" key="5">
    <source>
        <dbReference type="Google" id="ProtNLM"/>
    </source>
</evidence>
<sequence>MVAVAATVFFVGAGVAAADPVSDFLSGLASGSAHPGSGDPADDGEMFGTQSDCDAAADADNAVNPQSASCLPAAGSGGTMWQLTDDGPIQ</sequence>
<evidence type="ECO:0000313" key="3">
    <source>
        <dbReference type="EMBL" id="MDG3013533.1"/>
    </source>
</evidence>
<keyword evidence="2" id="KW-0732">Signal</keyword>
<feature type="region of interest" description="Disordered" evidence="1">
    <location>
        <begin position="28"/>
        <end position="50"/>
    </location>
</feature>
<dbReference type="AlphaFoldDB" id="A0A9X4M1P5"/>
<comment type="caution">
    <text evidence="3">The sequence shown here is derived from an EMBL/GenBank/DDBJ whole genome shotgun (WGS) entry which is preliminary data.</text>
</comment>
<feature type="region of interest" description="Disordered" evidence="1">
    <location>
        <begin position="70"/>
        <end position="90"/>
    </location>
</feature>
<reference evidence="3" key="1">
    <citation type="submission" date="2022-08" db="EMBL/GenBank/DDBJ databases">
        <title>Genome analysis of Corynebacteriales strain.</title>
        <authorList>
            <person name="Lee S.D."/>
        </authorList>
    </citation>
    <scope>NUCLEOTIDE SEQUENCE</scope>
    <source>
        <strain evidence="3">D3-21</strain>
    </source>
</reference>
<feature type="signal peptide" evidence="2">
    <location>
        <begin position="1"/>
        <end position="18"/>
    </location>
</feature>
<dbReference type="Proteomes" id="UP001152755">
    <property type="component" value="Unassembled WGS sequence"/>
</dbReference>
<feature type="chain" id="PRO_5040728930" description="Secreted protein" evidence="2">
    <location>
        <begin position="19"/>
        <end position="90"/>
    </location>
</feature>
<name>A0A9X4M1P5_9ACTN</name>
<protein>
    <recommendedName>
        <fullName evidence="5">Secreted protein</fullName>
    </recommendedName>
</protein>
<evidence type="ECO:0000256" key="2">
    <source>
        <dbReference type="SAM" id="SignalP"/>
    </source>
</evidence>
<evidence type="ECO:0000313" key="4">
    <source>
        <dbReference type="Proteomes" id="UP001152755"/>
    </source>
</evidence>
<gene>
    <name evidence="3" type="ORF">NVS88_03055</name>
</gene>
<keyword evidence="4" id="KW-1185">Reference proteome</keyword>
<dbReference type="RefSeq" id="WP_332519126.1">
    <property type="nucleotide sequence ID" value="NZ_JANRHA010000001.1"/>
</dbReference>
<dbReference type="EMBL" id="JANRHA010000001">
    <property type="protein sequence ID" value="MDG3013533.1"/>
    <property type="molecule type" value="Genomic_DNA"/>
</dbReference>
<evidence type="ECO:0000256" key="1">
    <source>
        <dbReference type="SAM" id="MobiDB-lite"/>
    </source>
</evidence>
<accession>A0A9X4M1P5</accession>
<organism evidence="3 4">
    <name type="scientific">Speluncibacter jeojiensis</name>
    <dbReference type="NCBI Taxonomy" id="2710754"/>
    <lineage>
        <taxon>Bacteria</taxon>
        <taxon>Bacillati</taxon>
        <taxon>Actinomycetota</taxon>
        <taxon>Actinomycetes</taxon>
        <taxon>Mycobacteriales</taxon>
        <taxon>Speluncibacteraceae</taxon>
        <taxon>Speluncibacter</taxon>
    </lineage>
</organism>